<gene>
    <name evidence="2" type="ORF">FNH09_46560</name>
</gene>
<feature type="compositionally biased region" description="Pro residues" evidence="1">
    <location>
        <begin position="93"/>
        <end position="129"/>
    </location>
</feature>
<proteinExistence type="predicted"/>
<evidence type="ECO:0000313" key="2">
    <source>
        <dbReference type="EMBL" id="MPY38399.1"/>
    </source>
</evidence>
<feature type="non-terminal residue" evidence="2">
    <location>
        <position position="129"/>
    </location>
</feature>
<protein>
    <recommendedName>
        <fullName evidence="4">Protein phosphatase 2C domain-containing protein</fullName>
    </recommendedName>
</protein>
<organism evidence="2 3">
    <name type="scientific">Streptomyces adustus</name>
    <dbReference type="NCBI Taxonomy" id="1609272"/>
    <lineage>
        <taxon>Bacteria</taxon>
        <taxon>Bacillati</taxon>
        <taxon>Actinomycetota</taxon>
        <taxon>Actinomycetes</taxon>
        <taxon>Kitasatosporales</taxon>
        <taxon>Streptomycetaceae</taxon>
        <taxon>Streptomyces</taxon>
    </lineage>
</organism>
<name>A0A5N8VTT9_9ACTN</name>
<keyword evidence="3" id="KW-1185">Reference proteome</keyword>
<evidence type="ECO:0000313" key="3">
    <source>
        <dbReference type="Proteomes" id="UP000325849"/>
    </source>
</evidence>
<dbReference type="Proteomes" id="UP000325849">
    <property type="component" value="Unassembled WGS sequence"/>
</dbReference>
<dbReference type="EMBL" id="VJZD01000560">
    <property type="protein sequence ID" value="MPY38399.1"/>
    <property type="molecule type" value="Genomic_DNA"/>
</dbReference>
<feature type="region of interest" description="Disordered" evidence="1">
    <location>
        <begin position="42"/>
        <end position="129"/>
    </location>
</feature>
<evidence type="ECO:0008006" key="4">
    <source>
        <dbReference type="Google" id="ProtNLM"/>
    </source>
</evidence>
<accession>A0A5N8VTT9</accession>
<sequence>MSQQGGRPTGHEDDWWRQLYENCVEDTGPVTAADSLDDRFASAAGTLGDGTALPDGGAARGAPPRQRAPWEPLPTAPEQPFSTADLPSAADPPLVPDPPFLPEPPLLPDPAARPDPAALPDPTALPGPA</sequence>
<feature type="compositionally biased region" description="Low complexity" evidence="1">
    <location>
        <begin position="56"/>
        <end position="69"/>
    </location>
</feature>
<reference evidence="2 3" key="1">
    <citation type="submission" date="2019-07" db="EMBL/GenBank/DDBJ databases">
        <title>New species of Amycolatopsis and Streptomyces.</title>
        <authorList>
            <person name="Duangmal K."/>
            <person name="Teo W.F.A."/>
            <person name="Lipun K."/>
        </authorList>
    </citation>
    <scope>NUCLEOTIDE SEQUENCE [LARGE SCALE GENOMIC DNA]</scope>
    <source>
        <strain evidence="2 3">NBRC 109810</strain>
    </source>
</reference>
<comment type="caution">
    <text evidence="2">The sequence shown here is derived from an EMBL/GenBank/DDBJ whole genome shotgun (WGS) entry which is preliminary data.</text>
</comment>
<dbReference type="AlphaFoldDB" id="A0A5N8VTT9"/>
<evidence type="ECO:0000256" key="1">
    <source>
        <dbReference type="SAM" id="MobiDB-lite"/>
    </source>
</evidence>